<proteinExistence type="inferred from homology"/>
<evidence type="ECO:0000259" key="6">
    <source>
        <dbReference type="Pfam" id="PF00149"/>
    </source>
</evidence>
<keyword evidence="1" id="KW-0479">Metal-binding</keyword>
<dbReference type="InterPro" id="IPR012365">
    <property type="entry name" value="Pesteras_lmo2642"/>
</dbReference>
<protein>
    <submittedName>
        <fullName evidence="8">Serine/threonine protein phosphatase</fullName>
    </submittedName>
</protein>
<dbReference type="InterPro" id="IPR040869">
    <property type="entry name" value="CNP_C"/>
</dbReference>
<evidence type="ECO:0000259" key="7">
    <source>
        <dbReference type="Pfam" id="PF17839"/>
    </source>
</evidence>
<dbReference type="PROSITE" id="PS51257">
    <property type="entry name" value="PROKAR_LIPOPROTEIN"/>
    <property type="match status" value="1"/>
</dbReference>
<dbReference type="SUPFAM" id="SSF56300">
    <property type="entry name" value="Metallo-dependent phosphatases"/>
    <property type="match status" value="1"/>
</dbReference>
<dbReference type="InterPro" id="IPR029052">
    <property type="entry name" value="Metallo-depent_PP-like"/>
</dbReference>
<evidence type="ECO:0000256" key="2">
    <source>
        <dbReference type="ARBA" id="ARBA00022801"/>
    </source>
</evidence>
<dbReference type="Pfam" id="PF17839">
    <property type="entry name" value="CNP_C_terminal"/>
    <property type="match status" value="1"/>
</dbReference>
<dbReference type="InterPro" id="IPR050884">
    <property type="entry name" value="CNP_phosphodiesterase-III"/>
</dbReference>
<reference evidence="9" key="1">
    <citation type="journal article" date="2019" name="Int. J. Syst. Evol. Microbiol.">
        <title>The Global Catalogue of Microorganisms (GCM) 10K type strain sequencing project: providing services to taxonomists for standard genome sequencing and annotation.</title>
        <authorList>
            <consortium name="The Broad Institute Genomics Platform"/>
            <consortium name="The Broad Institute Genome Sequencing Center for Infectious Disease"/>
            <person name="Wu L."/>
            <person name="Ma J."/>
        </authorList>
    </citation>
    <scope>NUCLEOTIDE SEQUENCE [LARGE SCALE GENOMIC DNA]</scope>
    <source>
        <strain evidence="9">CCM 8702</strain>
    </source>
</reference>
<accession>A0ABQ1ZLM3</accession>
<evidence type="ECO:0000313" key="9">
    <source>
        <dbReference type="Proteomes" id="UP000605427"/>
    </source>
</evidence>
<feature type="domain" description="Calcineurin-like phosphoesterase" evidence="6">
    <location>
        <begin position="46"/>
        <end position="289"/>
    </location>
</feature>
<comment type="caution">
    <text evidence="8">The sequence shown here is derived from an EMBL/GenBank/DDBJ whole genome shotgun (WGS) entry which is preliminary data.</text>
</comment>
<keyword evidence="5" id="KW-0732">Signal</keyword>
<feature type="chain" id="PRO_5046219302" evidence="5">
    <location>
        <begin position="35"/>
        <end position="457"/>
    </location>
</feature>
<dbReference type="Pfam" id="PF00149">
    <property type="entry name" value="Metallophos"/>
    <property type="match status" value="1"/>
</dbReference>
<keyword evidence="3" id="KW-0408">Iron</keyword>
<evidence type="ECO:0000313" key="8">
    <source>
        <dbReference type="EMBL" id="GGH67761.1"/>
    </source>
</evidence>
<dbReference type="PANTHER" id="PTHR42988:SF2">
    <property type="entry name" value="CYCLIC NUCLEOTIDE PHOSPHODIESTERASE CBUA0032-RELATED"/>
    <property type="match status" value="1"/>
</dbReference>
<dbReference type="EMBL" id="BMDD01000001">
    <property type="protein sequence ID" value="GGH67761.1"/>
    <property type="molecule type" value="Genomic_DNA"/>
</dbReference>
<sequence length="457" mass="50135">MPTIFQKSFPLLTILAISALVLSGCESGAGSVSAQPASIGRGEDVTLAVATDIHYLSGRLTDHGKAFDTYVYAGDGKQLDYSEELLDAFTQQIAEERPNVLILSGDLTNNGELESHEDLAEKLQKVEQAGTRVYVIPGNHDLLNPWARSFKGEDQYKAASVTEEQFTEIYGAYGYDEAVSRDSSSLSYLVKPSDGIWLLMLDTSKYKNNAKLGYPETGGELKAGTLKWIQDCGQQAKQVGARIIPVMHHNLTDHSDVVKEGFTLDNAAEVQEVLAQYEMTPSLSGHIHIQHIASVENGGRKLTDIVTGAQSVSPNRYGLLAYDASAHELHYEARMTDVEGWAKKSGSTDKNLLGFREYSRDFFAGFGYDMAFKRLIADDTYTSEQVEAMARTMADVNVSYFAGTQQQDRAAIMASEGYRLWTESEGNFTKSYVESIVGTEGAANNLSLTTDFSLPRP</sequence>
<feature type="domain" description="Cyclic nucleotide phosphodiesterase C-terminal" evidence="7">
    <location>
        <begin position="337"/>
        <end position="437"/>
    </location>
</feature>
<evidence type="ECO:0000256" key="3">
    <source>
        <dbReference type="ARBA" id="ARBA00023004"/>
    </source>
</evidence>
<feature type="signal peptide" evidence="5">
    <location>
        <begin position="1"/>
        <end position="34"/>
    </location>
</feature>
<keyword evidence="2" id="KW-0378">Hydrolase</keyword>
<dbReference type="PIRSF" id="PIRSF034890">
    <property type="entry name" value="Pesteras_lmo2642"/>
    <property type="match status" value="1"/>
</dbReference>
<gene>
    <name evidence="8" type="ORF">GCM10007362_01100</name>
</gene>
<dbReference type="Proteomes" id="UP000605427">
    <property type="component" value="Unassembled WGS sequence"/>
</dbReference>
<dbReference type="PANTHER" id="PTHR42988">
    <property type="entry name" value="PHOSPHOHYDROLASE"/>
    <property type="match status" value="1"/>
</dbReference>
<comment type="similarity">
    <text evidence="4">Belongs to the cyclic nucleotide phosphodiesterase class-III family.</text>
</comment>
<evidence type="ECO:0000256" key="1">
    <source>
        <dbReference type="ARBA" id="ARBA00022723"/>
    </source>
</evidence>
<dbReference type="Gene3D" id="1.10.246.180">
    <property type="match status" value="1"/>
</dbReference>
<dbReference type="InterPro" id="IPR004843">
    <property type="entry name" value="Calcineurin-like_PHP"/>
</dbReference>
<dbReference type="RefSeq" id="WP_172237556.1">
    <property type="nucleotide sequence ID" value="NZ_BMDD01000001.1"/>
</dbReference>
<dbReference type="Gene3D" id="3.60.21.10">
    <property type="match status" value="1"/>
</dbReference>
<evidence type="ECO:0000256" key="5">
    <source>
        <dbReference type="SAM" id="SignalP"/>
    </source>
</evidence>
<name>A0ABQ1ZLM3_9BACL</name>
<keyword evidence="9" id="KW-1185">Reference proteome</keyword>
<organism evidence="8 9">
    <name type="scientific">Saccharibacillus endophyticus</name>
    <dbReference type="NCBI Taxonomy" id="2060666"/>
    <lineage>
        <taxon>Bacteria</taxon>
        <taxon>Bacillati</taxon>
        <taxon>Bacillota</taxon>
        <taxon>Bacilli</taxon>
        <taxon>Bacillales</taxon>
        <taxon>Paenibacillaceae</taxon>
        <taxon>Saccharibacillus</taxon>
    </lineage>
</organism>
<evidence type="ECO:0000256" key="4">
    <source>
        <dbReference type="ARBA" id="ARBA00025742"/>
    </source>
</evidence>